<dbReference type="Proteomes" id="UP000305836">
    <property type="component" value="Unassembled WGS sequence"/>
</dbReference>
<dbReference type="PRINTS" id="PR00469">
    <property type="entry name" value="PNDRDTASEII"/>
</dbReference>
<dbReference type="SUPFAM" id="SSF51905">
    <property type="entry name" value="FAD/NAD(P)-binding domain"/>
    <property type="match status" value="1"/>
</dbReference>
<protein>
    <submittedName>
        <fullName evidence="5">NAD(P)/FAD-dependent oxidoreductase</fullName>
    </submittedName>
</protein>
<organism evidence="5 6">
    <name type="scientific">Kribbella jiaozuonensis</name>
    <dbReference type="NCBI Taxonomy" id="2575441"/>
    <lineage>
        <taxon>Bacteria</taxon>
        <taxon>Bacillati</taxon>
        <taxon>Actinomycetota</taxon>
        <taxon>Actinomycetes</taxon>
        <taxon>Propionibacteriales</taxon>
        <taxon>Kribbellaceae</taxon>
        <taxon>Kribbella</taxon>
    </lineage>
</organism>
<feature type="domain" description="FAD/NAD(P)-binding" evidence="4">
    <location>
        <begin position="11"/>
        <end position="274"/>
    </location>
</feature>
<comment type="catalytic activity">
    <reaction evidence="3">
        <text>[thioredoxin]-dithiol + NADP(+) = [thioredoxin]-disulfide + NADPH + H(+)</text>
        <dbReference type="Rhea" id="RHEA:20345"/>
        <dbReference type="Rhea" id="RHEA-COMP:10698"/>
        <dbReference type="Rhea" id="RHEA-COMP:10700"/>
        <dbReference type="ChEBI" id="CHEBI:15378"/>
        <dbReference type="ChEBI" id="CHEBI:29950"/>
        <dbReference type="ChEBI" id="CHEBI:50058"/>
        <dbReference type="ChEBI" id="CHEBI:57783"/>
        <dbReference type="ChEBI" id="CHEBI:58349"/>
        <dbReference type="EC" id="1.8.1.9"/>
    </reaction>
</comment>
<sequence length="300" mass="31718">MRRIFSYIDHMDVAVIGGSLAGLQAALTLGRARRQVVVFDDGQPRNRPAEHVHNYLGAEDPAPGELLAAGRRQVAAYGVEFRDARVEDVTVDDEGFVVDGISVRAIVLATGLRDELPDVPGVADGWGRSVVACPHCHGWEVRDQPLVQLGMRGAPDRSVARALLLSRWSEDVVLCTDGDELSDAQQDRLAVAGVKVRTERVAKVLAPKVELESGEVLAPARLFVVVRQHQQSDLAEQLGCQVAEGAVVADEGGRTTVPGVYAVGTTAAPALLAIGAAGHASTAAVAVHNDLLELDLGGGW</sequence>
<dbReference type="InterPro" id="IPR036188">
    <property type="entry name" value="FAD/NAD-bd_sf"/>
</dbReference>
<comment type="caution">
    <text evidence="5">The sequence shown here is derived from an EMBL/GenBank/DDBJ whole genome shotgun (WGS) entry which is preliminary data.</text>
</comment>
<dbReference type="OrthoDB" id="9786503at2"/>
<accession>A0A4U3M1X6</accession>
<dbReference type="InterPro" id="IPR050097">
    <property type="entry name" value="Ferredoxin-NADP_redctase_2"/>
</dbReference>
<dbReference type="PRINTS" id="PR00368">
    <property type="entry name" value="FADPNR"/>
</dbReference>
<dbReference type="InterPro" id="IPR023753">
    <property type="entry name" value="FAD/NAD-binding_dom"/>
</dbReference>
<proteinExistence type="predicted"/>
<evidence type="ECO:0000256" key="3">
    <source>
        <dbReference type="ARBA" id="ARBA00048132"/>
    </source>
</evidence>
<dbReference type="EMBL" id="SZPZ01000001">
    <property type="protein sequence ID" value="TKK82621.1"/>
    <property type="molecule type" value="Genomic_DNA"/>
</dbReference>
<dbReference type="GO" id="GO:0004791">
    <property type="term" value="F:thioredoxin-disulfide reductase (NADPH) activity"/>
    <property type="evidence" value="ECO:0007669"/>
    <property type="project" value="UniProtKB-EC"/>
</dbReference>
<reference evidence="5 6" key="1">
    <citation type="submission" date="2019-04" db="EMBL/GenBank/DDBJ databases">
        <title>Kribbella sp. NEAU-THZ 27 nov., a novel actinomycete isolated from soil.</title>
        <authorList>
            <person name="Duan L."/>
        </authorList>
    </citation>
    <scope>NUCLEOTIDE SEQUENCE [LARGE SCALE GENOMIC DNA]</scope>
    <source>
        <strain evidence="6">NEAU-THZ27</strain>
    </source>
</reference>
<evidence type="ECO:0000313" key="5">
    <source>
        <dbReference type="EMBL" id="TKK82621.1"/>
    </source>
</evidence>
<evidence type="ECO:0000259" key="4">
    <source>
        <dbReference type="Pfam" id="PF07992"/>
    </source>
</evidence>
<evidence type="ECO:0000256" key="2">
    <source>
        <dbReference type="ARBA" id="ARBA00023002"/>
    </source>
</evidence>
<gene>
    <name evidence="5" type="ORF">FDA38_07555</name>
</gene>
<keyword evidence="1" id="KW-0285">Flavoprotein</keyword>
<dbReference type="Gene3D" id="3.50.50.60">
    <property type="entry name" value="FAD/NAD(P)-binding domain"/>
    <property type="match status" value="2"/>
</dbReference>
<dbReference type="Pfam" id="PF07992">
    <property type="entry name" value="Pyr_redox_2"/>
    <property type="match status" value="1"/>
</dbReference>
<name>A0A4U3M1X6_9ACTN</name>
<keyword evidence="2" id="KW-0560">Oxidoreductase</keyword>
<dbReference type="PANTHER" id="PTHR48105">
    <property type="entry name" value="THIOREDOXIN REDUCTASE 1-RELATED-RELATED"/>
    <property type="match status" value="1"/>
</dbReference>
<keyword evidence="6" id="KW-1185">Reference proteome</keyword>
<evidence type="ECO:0000313" key="6">
    <source>
        <dbReference type="Proteomes" id="UP000305836"/>
    </source>
</evidence>
<evidence type="ECO:0000256" key="1">
    <source>
        <dbReference type="ARBA" id="ARBA00022630"/>
    </source>
</evidence>
<dbReference type="AlphaFoldDB" id="A0A4U3M1X6"/>